<evidence type="ECO:0008006" key="4">
    <source>
        <dbReference type="Google" id="ProtNLM"/>
    </source>
</evidence>
<evidence type="ECO:0000313" key="2">
    <source>
        <dbReference type="EMBL" id="KAJ5135762.1"/>
    </source>
</evidence>
<protein>
    <recommendedName>
        <fullName evidence="4">Protein kinase domain-containing protein</fullName>
    </recommendedName>
</protein>
<gene>
    <name evidence="2" type="ORF">N7515_005040</name>
</gene>
<organism evidence="2 3">
    <name type="scientific">Penicillium bovifimosum</name>
    <dbReference type="NCBI Taxonomy" id="126998"/>
    <lineage>
        <taxon>Eukaryota</taxon>
        <taxon>Fungi</taxon>
        <taxon>Dikarya</taxon>
        <taxon>Ascomycota</taxon>
        <taxon>Pezizomycotina</taxon>
        <taxon>Eurotiomycetes</taxon>
        <taxon>Eurotiomycetidae</taxon>
        <taxon>Eurotiales</taxon>
        <taxon>Aspergillaceae</taxon>
        <taxon>Penicillium</taxon>
    </lineage>
</organism>
<feature type="region of interest" description="Disordered" evidence="1">
    <location>
        <begin position="1"/>
        <end position="37"/>
    </location>
</feature>
<dbReference type="AlphaFoldDB" id="A0A9W9H1B6"/>
<comment type="caution">
    <text evidence="2">The sequence shown here is derived from an EMBL/GenBank/DDBJ whole genome shotgun (WGS) entry which is preliminary data.</text>
</comment>
<dbReference type="GeneID" id="81404954"/>
<dbReference type="Proteomes" id="UP001149079">
    <property type="component" value="Unassembled WGS sequence"/>
</dbReference>
<reference evidence="2" key="2">
    <citation type="journal article" date="2023" name="IMA Fungus">
        <title>Comparative genomic study of the Penicillium genus elucidates a diverse pangenome and 15 lateral gene transfer events.</title>
        <authorList>
            <person name="Petersen C."/>
            <person name="Sorensen T."/>
            <person name="Nielsen M.R."/>
            <person name="Sondergaard T.E."/>
            <person name="Sorensen J.L."/>
            <person name="Fitzpatrick D.A."/>
            <person name="Frisvad J.C."/>
            <person name="Nielsen K.L."/>
        </authorList>
    </citation>
    <scope>NUCLEOTIDE SEQUENCE</scope>
    <source>
        <strain evidence="2">IBT 22155</strain>
    </source>
</reference>
<name>A0A9W9H1B6_9EURO</name>
<dbReference type="RefSeq" id="XP_056522734.1">
    <property type="nucleotide sequence ID" value="XM_056665784.1"/>
</dbReference>
<sequence length="655" mass="74388">MNHPSLAEGRGMDGTARTEPPRMRKRQRTEDWDAQGEPQSFQLTAPIPFTIPCCTPLLPHLRAVHQTFEHSLRLRIESLIWPESIFPGDICYCPIRLQPWIHFPRLQEEVWNKLLNISSFADAAIFPDDNALRPIAQIVDCWASVFSENTLKYFQHRTVDDFLILIIRALGNDHKLAPLFNIQGELVFDRPGAYGLSIGDMGFEQPICAMLYIPSYWLTVPELVAGLHAMETYHCLRKKPDTYQEHATAMVVHAIIQVFTRMISAGVHRGYICTGEAFVFVNIPPKEPIVLEYYLCVPGQDVPSHAVDADSKWVRRTALGQVLAFTLQLLSASEPSQEWHDKAHSSLQVSQEIYSSLMPKDPDQSRFRPPAKFLYENSFWVQGWGSFLGIPAPPEGGNLSSQTTQSTERAYCTMKCLRGTADKELLDEKCPNVAEHGVGRHSISSQEITARLSDQLQQSRDEGFRQLHIIGRTCYLLKATLLSHGYTVIIKATSSDHSHRIKCELRNYKDLILLQGSKIPVCLGMFEPKVPYWYHGTLMRYMLVLSWSGIRTDYELSPEARHFVDREMSVLKRILFDHGAIHRDLVPRNVLYNAATRSLIVIDLEDMKWLQGTVQGSEPCDGPGIDAIRDNKRKTITCPSAYSEPTVPSPRLWHS</sequence>
<evidence type="ECO:0000256" key="1">
    <source>
        <dbReference type="SAM" id="MobiDB-lite"/>
    </source>
</evidence>
<accession>A0A9W9H1B6</accession>
<dbReference type="SUPFAM" id="SSF56112">
    <property type="entry name" value="Protein kinase-like (PK-like)"/>
    <property type="match status" value="1"/>
</dbReference>
<dbReference type="EMBL" id="JAPQKL010000004">
    <property type="protein sequence ID" value="KAJ5135762.1"/>
    <property type="molecule type" value="Genomic_DNA"/>
</dbReference>
<reference evidence="2" key="1">
    <citation type="submission" date="2022-11" db="EMBL/GenBank/DDBJ databases">
        <authorList>
            <person name="Petersen C."/>
        </authorList>
    </citation>
    <scope>NUCLEOTIDE SEQUENCE</scope>
    <source>
        <strain evidence="2">IBT 22155</strain>
    </source>
</reference>
<dbReference type="OrthoDB" id="2156052at2759"/>
<evidence type="ECO:0000313" key="3">
    <source>
        <dbReference type="Proteomes" id="UP001149079"/>
    </source>
</evidence>
<keyword evidence="3" id="KW-1185">Reference proteome</keyword>
<dbReference type="InterPro" id="IPR011009">
    <property type="entry name" value="Kinase-like_dom_sf"/>
</dbReference>
<proteinExistence type="predicted"/>